<dbReference type="GO" id="GO:0000785">
    <property type="term" value="C:chromatin"/>
    <property type="evidence" value="ECO:0007669"/>
    <property type="project" value="TreeGrafter"/>
</dbReference>
<keyword evidence="4" id="KW-0067">ATP-binding</keyword>
<dbReference type="GO" id="GO:0005524">
    <property type="term" value="F:ATP binding"/>
    <property type="evidence" value="ECO:0007669"/>
    <property type="project" value="UniProtKB-KW"/>
</dbReference>
<dbReference type="InterPro" id="IPR027417">
    <property type="entry name" value="P-loop_NTPase"/>
</dbReference>
<feature type="compositionally biased region" description="Low complexity" evidence="6">
    <location>
        <begin position="124"/>
        <end position="141"/>
    </location>
</feature>
<evidence type="ECO:0000256" key="6">
    <source>
        <dbReference type="SAM" id="MobiDB-lite"/>
    </source>
</evidence>
<accession>A0A2J8A018</accession>
<evidence type="ECO:0000259" key="8">
    <source>
        <dbReference type="PROSITE" id="PS51192"/>
    </source>
</evidence>
<comment type="subcellular location">
    <subcellularLocation>
        <location evidence="1">Nucleus</location>
    </subcellularLocation>
</comment>
<evidence type="ECO:0000256" key="1">
    <source>
        <dbReference type="ARBA" id="ARBA00004123"/>
    </source>
</evidence>
<evidence type="ECO:0000259" key="7">
    <source>
        <dbReference type="PROSITE" id="PS50013"/>
    </source>
</evidence>
<proteinExistence type="predicted"/>
<dbReference type="InterPro" id="IPR014001">
    <property type="entry name" value="Helicase_ATP-bd"/>
</dbReference>
<dbReference type="InterPro" id="IPR038718">
    <property type="entry name" value="SNF2-like_sf"/>
</dbReference>
<dbReference type="SUPFAM" id="SSF52540">
    <property type="entry name" value="P-loop containing nucleoside triphosphate hydrolases"/>
    <property type="match status" value="1"/>
</dbReference>
<evidence type="ECO:0000256" key="2">
    <source>
        <dbReference type="ARBA" id="ARBA00022741"/>
    </source>
</evidence>
<feature type="domain" description="Chromo" evidence="7">
    <location>
        <begin position="220"/>
        <end position="283"/>
    </location>
</feature>
<dbReference type="InterPro" id="IPR000953">
    <property type="entry name" value="Chromo/chromo_shadow_dom"/>
</dbReference>
<dbReference type="GO" id="GO:0034728">
    <property type="term" value="P:nucleosome organization"/>
    <property type="evidence" value="ECO:0007669"/>
    <property type="project" value="TreeGrafter"/>
</dbReference>
<evidence type="ECO:0000256" key="3">
    <source>
        <dbReference type="ARBA" id="ARBA00022801"/>
    </source>
</evidence>
<dbReference type="AlphaFoldDB" id="A0A2J8A018"/>
<sequence length="427" mass="47366">MVGRDGSGDGEEDDRDEDYVANDGDDGGDDEEEDGSEEERPPPPPRRPAAASTRSRRATRSAKSYKDDSEEEEAGGGAVEDDEEEEEEAGDEDDDDDDEEEEEEERGEVEDDDEDDYDPRARPARGVAAGRPRRQAAQQAKARLKVEPAEDEDEEIARAIDREINGLRARPRKAAAPSFEERAVSPRASGAPCGAKTPLLRKAAAVLELAAAAAAVVAAAAAERTVAKVSDSALLSPHAADPWCSREFLIKWKRYSFIHTSWDSRGAVEHLRGYKRVLNYIRKAAPRCGAVAVAVRAGSHPEEAVAARQQYRSAQARYSGVHGAGARTHPADEVEAGRHFFSREEQEMQDVEREMEAQLNQQHMQYLSRIKWAYLMVDEAHRLKNAESALYQELAEWHFKNKLLITGTPLQNSLKELWALLHFLEPG</sequence>
<evidence type="ECO:0000313" key="9">
    <source>
        <dbReference type="EMBL" id="PNH05864.1"/>
    </source>
</evidence>
<dbReference type="GO" id="GO:0016887">
    <property type="term" value="F:ATP hydrolysis activity"/>
    <property type="evidence" value="ECO:0007669"/>
    <property type="project" value="TreeGrafter"/>
</dbReference>
<dbReference type="GO" id="GO:0003682">
    <property type="term" value="F:chromatin binding"/>
    <property type="evidence" value="ECO:0007669"/>
    <property type="project" value="TreeGrafter"/>
</dbReference>
<dbReference type="Gene3D" id="3.40.50.10810">
    <property type="entry name" value="Tandem AAA-ATPase domain"/>
    <property type="match status" value="1"/>
</dbReference>
<dbReference type="GO" id="GO:0003677">
    <property type="term" value="F:DNA binding"/>
    <property type="evidence" value="ECO:0007669"/>
    <property type="project" value="UniProtKB-KW"/>
</dbReference>
<dbReference type="GO" id="GO:0140658">
    <property type="term" value="F:ATP-dependent chromatin remodeler activity"/>
    <property type="evidence" value="ECO:0007669"/>
    <property type="project" value="TreeGrafter"/>
</dbReference>
<name>A0A2J8A018_9CHLO</name>
<dbReference type="Pfam" id="PF00176">
    <property type="entry name" value="SNF2-rel_dom"/>
    <property type="match status" value="1"/>
</dbReference>
<dbReference type="PANTHER" id="PTHR45623:SF14">
    <property type="entry name" value="CHROMODOMAIN-HELICASE-DNA-BINDING PROTEIN 1"/>
    <property type="match status" value="1"/>
</dbReference>
<evidence type="ECO:0000313" key="10">
    <source>
        <dbReference type="Proteomes" id="UP000236333"/>
    </source>
</evidence>
<dbReference type="PROSITE" id="PS50013">
    <property type="entry name" value="CHROMO_2"/>
    <property type="match status" value="1"/>
</dbReference>
<evidence type="ECO:0000256" key="4">
    <source>
        <dbReference type="ARBA" id="ARBA00022840"/>
    </source>
</evidence>
<dbReference type="Proteomes" id="UP000236333">
    <property type="component" value="Unassembled WGS sequence"/>
</dbReference>
<dbReference type="Gene3D" id="2.40.50.40">
    <property type="match status" value="1"/>
</dbReference>
<keyword evidence="3" id="KW-0378">Hydrolase</keyword>
<evidence type="ECO:0000256" key="5">
    <source>
        <dbReference type="ARBA" id="ARBA00023242"/>
    </source>
</evidence>
<dbReference type="SUPFAM" id="SSF54160">
    <property type="entry name" value="Chromo domain-like"/>
    <property type="match status" value="1"/>
</dbReference>
<dbReference type="OrthoDB" id="5857104at2759"/>
<keyword evidence="10" id="KW-1185">Reference proteome</keyword>
<organism evidence="9 10">
    <name type="scientific">Tetrabaena socialis</name>
    <dbReference type="NCBI Taxonomy" id="47790"/>
    <lineage>
        <taxon>Eukaryota</taxon>
        <taxon>Viridiplantae</taxon>
        <taxon>Chlorophyta</taxon>
        <taxon>core chlorophytes</taxon>
        <taxon>Chlorophyceae</taxon>
        <taxon>CS clade</taxon>
        <taxon>Chlamydomonadales</taxon>
        <taxon>Tetrabaenaceae</taxon>
        <taxon>Tetrabaena</taxon>
    </lineage>
</organism>
<dbReference type="EMBL" id="PGGS01000275">
    <property type="protein sequence ID" value="PNH05864.1"/>
    <property type="molecule type" value="Genomic_DNA"/>
</dbReference>
<reference evidence="9 10" key="1">
    <citation type="journal article" date="2017" name="Mol. Biol. Evol.">
        <title>The 4-celled Tetrabaena socialis nuclear genome reveals the essential components for genetic control of cell number at the origin of multicellularity in the volvocine lineage.</title>
        <authorList>
            <person name="Featherston J."/>
            <person name="Arakaki Y."/>
            <person name="Hanschen E.R."/>
            <person name="Ferris P.J."/>
            <person name="Michod R.E."/>
            <person name="Olson B.J.S.C."/>
            <person name="Nozaki H."/>
            <person name="Durand P.M."/>
        </authorList>
    </citation>
    <scope>NUCLEOTIDE SEQUENCE [LARGE SCALE GENOMIC DNA]</scope>
    <source>
        <strain evidence="9 10">NIES-571</strain>
    </source>
</reference>
<feature type="region of interest" description="Disordered" evidence="6">
    <location>
        <begin position="1"/>
        <end position="149"/>
    </location>
</feature>
<feature type="compositionally biased region" description="Acidic residues" evidence="6">
    <location>
        <begin position="8"/>
        <end position="37"/>
    </location>
</feature>
<dbReference type="InterPro" id="IPR000330">
    <property type="entry name" value="SNF2_N"/>
</dbReference>
<feature type="domain" description="Helicase ATP-binding" evidence="8">
    <location>
        <begin position="362"/>
        <end position="427"/>
    </location>
</feature>
<feature type="compositionally biased region" description="Acidic residues" evidence="6">
    <location>
        <begin position="68"/>
        <end position="117"/>
    </location>
</feature>
<dbReference type="CDD" id="cd18660">
    <property type="entry name" value="CD1_tandem"/>
    <property type="match status" value="1"/>
</dbReference>
<gene>
    <name evidence="9" type="ORF">TSOC_007852</name>
</gene>
<dbReference type="GO" id="GO:0005634">
    <property type="term" value="C:nucleus"/>
    <property type="evidence" value="ECO:0007669"/>
    <property type="project" value="UniProtKB-SubCell"/>
</dbReference>
<protein>
    <submittedName>
        <fullName evidence="9">Chromodomain-helicase-DNA-binding protein 1</fullName>
    </submittedName>
</protein>
<dbReference type="InterPro" id="IPR002464">
    <property type="entry name" value="DNA/RNA_helicase_DEAH_CS"/>
</dbReference>
<dbReference type="PROSITE" id="PS00690">
    <property type="entry name" value="DEAH_ATP_HELICASE"/>
    <property type="match status" value="1"/>
</dbReference>
<keyword evidence="5" id="KW-0539">Nucleus</keyword>
<dbReference type="GO" id="GO:0004386">
    <property type="term" value="F:helicase activity"/>
    <property type="evidence" value="ECO:0007669"/>
    <property type="project" value="UniProtKB-KW"/>
</dbReference>
<dbReference type="GO" id="GO:0042393">
    <property type="term" value="F:histone binding"/>
    <property type="evidence" value="ECO:0007669"/>
    <property type="project" value="TreeGrafter"/>
</dbReference>
<comment type="caution">
    <text evidence="9">The sequence shown here is derived from an EMBL/GenBank/DDBJ whole genome shotgun (WGS) entry which is preliminary data.</text>
</comment>
<keyword evidence="9" id="KW-0347">Helicase</keyword>
<dbReference type="PANTHER" id="PTHR45623">
    <property type="entry name" value="CHROMODOMAIN-HELICASE-DNA-BINDING PROTEIN 3-RELATED-RELATED"/>
    <property type="match status" value="1"/>
</dbReference>
<dbReference type="PROSITE" id="PS51192">
    <property type="entry name" value="HELICASE_ATP_BIND_1"/>
    <property type="match status" value="1"/>
</dbReference>
<keyword evidence="2" id="KW-0547">Nucleotide-binding</keyword>
<keyword evidence="9" id="KW-0238">DNA-binding</keyword>
<dbReference type="InterPro" id="IPR016197">
    <property type="entry name" value="Chromo-like_dom_sf"/>
</dbReference>
<feature type="non-terminal residue" evidence="9">
    <location>
        <position position="427"/>
    </location>
</feature>